<organism evidence="5 6">
    <name type="scientific">Clostridium collagenovorans DSM 3089</name>
    <dbReference type="NCBI Taxonomy" id="1121306"/>
    <lineage>
        <taxon>Bacteria</taxon>
        <taxon>Bacillati</taxon>
        <taxon>Bacillota</taxon>
        <taxon>Clostridia</taxon>
        <taxon>Eubacteriales</taxon>
        <taxon>Clostridiaceae</taxon>
        <taxon>Clostridium</taxon>
    </lineage>
</organism>
<dbReference type="NCBIfam" id="NF009726">
    <property type="entry name" value="PRK13253.1"/>
    <property type="match status" value="1"/>
</dbReference>
<feature type="modified residue" description="O-(phosphoribosyl dephospho-coenzyme A)serine" evidence="4">
    <location>
        <position position="14"/>
    </location>
</feature>
<dbReference type="NCBIfam" id="TIGR01608">
    <property type="entry name" value="citD"/>
    <property type="match status" value="1"/>
</dbReference>
<dbReference type="Proteomes" id="UP000184526">
    <property type="component" value="Unassembled WGS sequence"/>
</dbReference>
<accession>A0A1M5W8Z4</accession>
<name>A0A1M5W8Z4_9CLOT</name>
<dbReference type="OrthoDB" id="1120942at2"/>
<keyword evidence="6" id="KW-1185">Reference proteome</keyword>
<dbReference type="GO" id="GO:0016829">
    <property type="term" value="F:lyase activity"/>
    <property type="evidence" value="ECO:0007669"/>
    <property type="project" value="UniProtKB-KW"/>
</dbReference>
<proteinExistence type="predicted"/>
<gene>
    <name evidence="5" type="ORF">SAMN02745196_01627</name>
</gene>
<dbReference type="EMBL" id="FQXP01000005">
    <property type="protein sequence ID" value="SHH84049.1"/>
    <property type="molecule type" value="Genomic_DNA"/>
</dbReference>
<dbReference type="PIRSF" id="PIRSF002736">
    <property type="entry name" value="Citrt_lyas_gamma"/>
    <property type="match status" value="1"/>
</dbReference>
<dbReference type="GO" id="GO:0005737">
    <property type="term" value="C:cytoplasm"/>
    <property type="evidence" value="ECO:0007669"/>
    <property type="project" value="UniProtKB-SubCell"/>
</dbReference>
<evidence type="ECO:0000313" key="6">
    <source>
        <dbReference type="Proteomes" id="UP000184526"/>
    </source>
</evidence>
<evidence type="ECO:0000256" key="2">
    <source>
        <dbReference type="ARBA" id="ARBA00022490"/>
    </source>
</evidence>
<dbReference type="STRING" id="1121306.SAMN02745196_01627"/>
<dbReference type="InterPro" id="IPR006495">
    <property type="entry name" value="CitD"/>
</dbReference>
<comment type="subcellular location">
    <subcellularLocation>
        <location evidence="1">Cytoplasm</location>
    </subcellularLocation>
</comment>
<evidence type="ECO:0000256" key="3">
    <source>
        <dbReference type="ARBA" id="ARBA00022553"/>
    </source>
</evidence>
<sequence>MQILKPAKAGTMESNDMYVMIMPNPDGGIELELESIVIKQFGEEIEKVIRETLKELDVKDAVLKVQDKGALNYTIKARIETVVNRAASN</sequence>
<protein>
    <submittedName>
        <fullName evidence="5">Citrate lyase subunit gamma (Acyl carrier protein)</fullName>
    </submittedName>
</protein>
<dbReference type="RefSeq" id="WP_072831521.1">
    <property type="nucleotide sequence ID" value="NZ_FQXP01000005.1"/>
</dbReference>
<reference evidence="5 6" key="1">
    <citation type="submission" date="2016-11" db="EMBL/GenBank/DDBJ databases">
        <authorList>
            <person name="Jaros S."/>
            <person name="Januszkiewicz K."/>
            <person name="Wedrychowicz H."/>
        </authorList>
    </citation>
    <scope>NUCLEOTIDE SEQUENCE [LARGE SCALE GENOMIC DNA]</scope>
    <source>
        <strain evidence="5 6">DSM 3089</strain>
    </source>
</reference>
<keyword evidence="5" id="KW-0456">Lyase</keyword>
<dbReference type="Pfam" id="PF06857">
    <property type="entry name" value="ACP"/>
    <property type="match status" value="1"/>
</dbReference>
<dbReference type="AlphaFoldDB" id="A0A1M5W8Z4"/>
<evidence type="ECO:0000313" key="5">
    <source>
        <dbReference type="EMBL" id="SHH84049.1"/>
    </source>
</evidence>
<evidence type="ECO:0000256" key="4">
    <source>
        <dbReference type="PIRSR" id="PIRSR002736-50"/>
    </source>
</evidence>
<keyword evidence="2" id="KW-0963">Cytoplasm</keyword>
<keyword evidence="3 4" id="KW-0597">Phosphoprotein</keyword>
<dbReference type="InterPro" id="IPR023439">
    <property type="entry name" value="Mal_deCO2ase/Cit_lyase_ACP"/>
</dbReference>
<evidence type="ECO:0000256" key="1">
    <source>
        <dbReference type="ARBA" id="ARBA00004496"/>
    </source>
</evidence>